<dbReference type="Gene3D" id="1.20.1510.10">
    <property type="entry name" value="Cation efflux protein transmembrane domain"/>
    <property type="match status" value="1"/>
</dbReference>
<comment type="subcellular location">
    <subcellularLocation>
        <location evidence="1">Membrane</location>
        <topology evidence="1">Multi-pass membrane protein</topology>
    </subcellularLocation>
</comment>
<evidence type="ECO:0000256" key="1">
    <source>
        <dbReference type="ARBA" id="ARBA00004141"/>
    </source>
</evidence>
<dbReference type="SUPFAM" id="SSF160240">
    <property type="entry name" value="Cation efflux protein cytoplasmic domain-like"/>
    <property type="match status" value="1"/>
</dbReference>
<dbReference type="GO" id="GO:0098771">
    <property type="term" value="P:inorganic ion homeostasis"/>
    <property type="evidence" value="ECO:0007669"/>
    <property type="project" value="UniProtKB-ARBA"/>
</dbReference>
<keyword evidence="4 7" id="KW-1133">Transmembrane helix</keyword>
<keyword evidence="3 7" id="KW-0812">Transmembrane</keyword>
<dbReference type="Pfam" id="PF01545">
    <property type="entry name" value="Cation_efflux"/>
    <property type="match status" value="1"/>
</dbReference>
<dbReference type="InterPro" id="IPR050291">
    <property type="entry name" value="CDF_Transporter"/>
</dbReference>
<dbReference type="OrthoDB" id="78296at2759"/>
<reference evidence="10 11" key="1">
    <citation type="journal article" date="2015" name="Fungal Genet. Biol.">
        <title>Evolution of novel wood decay mechanisms in Agaricales revealed by the genome sequences of Fistulina hepatica and Cylindrobasidium torrendii.</title>
        <authorList>
            <person name="Floudas D."/>
            <person name="Held B.W."/>
            <person name="Riley R."/>
            <person name="Nagy L.G."/>
            <person name="Koehler G."/>
            <person name="Ransdell A.S."/>
            <person name="Younus H."/>
            <person name="Chow J."/>
            <person name="Chiniquy J."/>
            <person name="Lipzen A."/>
            <person name="Tritt A."/>
            <person name="Sun H."/>
            <person name="Haridas S."/>
            <person name="LaButti K."/>
            <person name="Ohm R.A."/>
            <person name="Kues U."/>
            <person name="Blanchette R.A."/>
            <person name="Grigoriev I.V."/>
            <person name="Minto R.E."/>
            <person name="Hibbett D.S."/>
        </authorList>
    </citation>
    <scope>NUCLEOTIDE SEQUENCE [LARGE SCALE GENOMIC DNA]</scope>
    <source>
        <strain evidence="10 11">ATCC 64428</strain>
    </source>
</reference>
<dbReference type="GO" id="GO:0008324">
    <property type="term" value="F:monoatomic cation transmembrane transporter activity"/>
    <property type="evidence" value="ECO:0007669"/>
    <property type="project" value="InterPro"/>
</dbReference>
<evidence type="ECO:0000256" key="6">
    <source>
        <dbReference type="SAM" id="MobiDB-lite"/>
    </source>
</evidence>
<evidence type="ECO:0000259" key="8">
    <source>
        <dbReference type="Pfam" id="PF01545"/>
    </source>
</evidence>
<dbReference type="InterPro" id="IPR002524">
    <property type="entry name" value="Cation_efflux"/>
</dbReference>
<dbReference type="GO" id="GO:0030003">
    <property type="term" value="P:intracellular monoatomic cation homeostasis"/>
    <property type="evidence" value="ECO:0007669"/>
    <property type="project" value="UniProtKB-ARBA"/>
</dbReference>
<dbReference type="InterPro" id="IPR036837">
    <property type="entry name" value="Cation_efflux_CTD_sf"/>
</dbReference>
<sequence length="374" mass="41755">MSPTTVTEHSQTAMENTDPLDPYNLNRGRKSKDDLIELRELLPKSGKRIVDYQEKQNELITSLLMPMEDHTQNALEQEKAARLPIRIAVWASLLANVVLSGLQLYAAVTSGSLSFLATALDSVFDPGSNLALFWLHKKALKLDTNKWPVGGDRLETVGNIVYGDMASINLVIIVESVTAIINSDRKLKGFYVPAVVAVGVALGVKFLLFLYCFSIRKRSSQVQVLWEDHRNDLFINGFGLLMATGGSNWAWFLDPMGGFIIAVGVIVAWVTTVYKEFELLVGKSAPHEFIQLVIYKALTFSDDIVGVDTVRAYHNGPDYFVEVDIVMDPGTPLIRTHDVSQQLQDKIETLPGVGRAFVHVDHETRHRPEHRKQI</sequence>
<evidence type="ECO:0000259" key="9">
    <source>
        <dbReference type="Pfam" id="PF16916"/>
    </source>
</evidence>
<dbReference type="EMBL" id="KN881666">
    <property type="protein sequence ID" value="KIY51231.1"/>
    <property type="molecule type" value="Genomic_DNA"/>
</dbReference>
<dbReference type="PANTHER" id="PTHR43840">
    <property type="entry name" value="MITOCHONDRIAL METAL TRANSPORTER 1-RELATED"/>
    <property type="match status" value="1"/>
</dbReference>
<accession>A0A0D7AIV9</accession>
<dbReference type="NCBIfam" id="TIGR01297">
    <property type="entry name" value="CDF"/>
    <property type="match status" value="1"/>
</dbReference>
<feature type="domain" description="Cation efflux protein transmembrane" evidence="8">
    <location>
        <begin position="89"/>
        <end position="280"/>
    </location>
</feature>
<feature type="domain" description="Cation efflux protein cytoplasmic" evidence="9">
    <location>
        <begin position="297"/>
        <end position="362"/>
    </location>
</feature>
<organism evidence="10 11">
    <name type="scientific">Fistulina hepatica ATCC 64428</name>
    <dbReference type="NCBI Taxonomy" id="1128425"/>
    <lineage>
        <taxon>Eukaryota</taxon>
        <taxon>Fungi</taxon>
        <taxon>Dikarya</taxon>
        <taxon>Basidiomycota</taxon>
        <taxon>Agaricomycotina</taxon>
        <taxon>Agaricomycetes</taxon>
        <taxon>Agaricomycetidae</taxon>
        <taxon>Agaricales</taxon>
        <taxon>Fistulinaceae</taxon>
        <taxon>Fistulina</taxon>
    </lineage>
</organism>
<feature type="region of interest" description="Disordered" evidence="6">
    <location>
        <begin position="1"/>
        <end position="27"/>
    </location>
</feature>
<dbReference type="GO" id="GO:0016020">
    <property type="term" value="C:membrane"/>
    <property type="evidence" value="ECO:0007669"/>
    <property type="project" value="UniProtKB-SubCell"/>
</dbReference>
<name>A0A0D7AIV9_9AGAR</name>
<dbReference type="Gene3D" id="3.30.70.1350">
    <property type="entry name" value="Cation efflux protein, cytoplasmic domain"/>
    <property type="match status" value="1"/>
</dbReference>
<dbReference type="SUPFAM" id="SSF161111">
    <property type="entry name" value="Cation efflux protein transmembrane domain-like"/>
    <property type="match status" value="1"/>
</dbReference>
<evidence type="ECO:0000256" key="3">
    <source>
        <dbReference type="ARBA" id="ARBA00022692"/>
    </source>
</evidence>
<feature type="compositionally biased region" description="Polar residues" evidence="6">
    <location>
        <begin position="1"/>
        <end position="15"/>
    </location>
</feature>
<keyword evidence="2" id="KW-0813">Transport</keyword>
<feature type="transmembrane region" description="Helical" evidence="7">
    <location>
        <begin position="233"/>
        <end position="251"/>
    </location>
</feature>
<feature type="transmembrane region" description="Helical" evidence="7">
    <location>
        <begin position="87"/>
        <end position="108"/>
    </location>
</feature>
<protein>
    <submittedName>
        <fullName evidence="10">Uncharacterized protein</fullName>
    </submittedName>
</protein>
<dbReference type="InterPro" id="IPR027469">
    <property type="entry name" value="Cation_efflux_TMD_sf"/>
</dbReference>
<dbReference type="Proteomes" id="UP000054144">
    <property type="component" value="Unassembled WGS sequence"/>
</dbReference>
<dbReference type="Pfam" id="PF16916">
    <property type="entry name" value="ZT_dimer"/>
    <property type="match status" value="1"/>
</dbReference>
<evidence type="ECO:0000256" key="4">
    <source>
        <dbReference type="ARBA" id="ARBA00022989"/>
    </source>
</evidence>
<feature type="transmembrane region" description="Helical" evidence="7">
    <location>
        <begin position="190"/>
        <end position="213"/>
    </location>
</feature>
<evidence type="ECO:0000256" key="5">
    <source>
        <dbReference type="ARBA" id="ARBA00023136"/>
    </source>
</evidence>
<dbReference type="AlphaFoldDB" id="A0A0D7AIV9"/>
<keyword evidence="5 7" id="KW-0472">Membrane</keyword>
<proteinExistence type="predicted"/>
<evidence type="ECO:0000256" key="7">
    <source>
        <dbReference type="SAM" id="Phobius"/>
    </source>
</evidence>
<dbReference type="InterPro" id="IPR027470">
    <property type="entry name" value="Cation_efflux_CTD"/>
</dbReference>
<dbReference type="InterPro" id="IPR058533">
    <property type="entry name" value="Cation_efflux_TM"/>
</dbReference>
<gene>
    <name evidence="10" type="ORF">FISHEDRAFT_64270</name>
</gene>
<keyword evidence="11" id="KW-1185">Reference proteome</keyword>
<evidence type="ECO:0000313" key="10">
    <source>
        <dbReference type="EMBL" id="KIY51231.1"/>
    </source>
</evidence>
<evidence type="ECO:0000313" key="11">
    <source>
        <dbReference type="Proteomes" id="UP000054144"/>
    </source>
</evidence>
<dbReference type="FunFam" id="1.20.1510.10:FF:000005">
    <property type="entry name" value="Putative Cation diffusion facilitator 1"/>
    <property type="match status" value="1"/>
</dbReference>
<dbReference type="PANTHER" id="PTHR43840:SF12">
    <property type="entry name" value="CATION DIFFUSION FACILITATOR 1 (AFU_ORTHOLOGUE AFUA_1G14440)"/>
    <property type="match status" value="1"/>
</dbReference>
<evidence type="ECO:0000256" key="2">
    <source>
        <dbReference type="ARBA" id="ARBA00022448"/>
    </source>
</evidence>
<feature type="transmembrane region" description="Helical" evidence="7">
    <location>
        <begin position="257"/>
        <end position="274"/>
    </location>
</feature>